<feature type="non-terminal residue" evidence="1">
    <location>
        <position position="54"/>
    </location>
</feature>
<evidence type="ECO:0000313" key="2">
    <source>
        <dbReference type="Proteomes" id="UP000218811"/>
    </source>
</evidence>
<gene>
    <name evidence="1" type="ORF">WOLCODRAFT_39281</name>
</gene>
<dbReference type="Proteomes" id="UP000218811">
    <property type="component" value="Unassembled WGS sequence"/>
</dbReference>
<feature type="non-terminal residue" evidence="1">
    <location>
        <position position="1"/>
    </location>
</feature>
<dbReference type="EMBL" id="KB468157">
    <property type="protein sequence ID" value="PCH44512.1"/>
    <property type="molecule type" value="Genomic_DNA"/>
</dbReference>
<protein>
    <submittedName>
        <fullName evidence="1">Uncharacterized protein</fullName>
    </submittedName>
</protein>
<accession>A0A2H3JQT8</accession>
<organism evidence="1 2">
    <name type="scientific">Wolfiporia cocos (strain MD-104)</name>
    <name type="common">Brown rot fungus</name>
    <dbReference type="NCBI Taxonomy" id="742152"/>
    <lineage>
        <taxon>Eukaryota</taxon>
        <taxon>Fungi</taxon>
        <taxon>Dikarya</taxon>
        <taxon>Basidiomycota</taxon>
        <taxon>Agaricomycotina</taxon>
        <taxon>Agaricomycetes</taxon>
        <taxon>Polyporales</taxon>
        <taxon>Phaeolaceae</taxon>
        <taxon>Wolfiporia</taxon>
    </lineage>
</organism>
<proteinExistence type="predicted"/>
<dbReference type="OrthoDB" id="3342934at2759"/>
<reference evidence="1 2" key="1">
    <citation type="journal article" date="2012" name="Science">
        <title>The Paleozoic origin of enzymatic lignin decomposition reconstructed from 31 fungal genomes.</title>
        <authorList>
            <person name="Floudas D."/>
            <person name="Binder M."/>
            <person name="Riley R."/>
            <person name="Barry K."/>
            <person name="Blanchette R.A."/>
            <person name="Henrissat B."/>
            <person name="Martinez A.T."/>
            <person name="Otillar R."/>
            <person name="Spatafora J.W."/>
            <person name="Yadav J.S."/>
            <person name="Aerts A."/>
            <person name="Benoit I."/>
            <person name="Boyd A."/>
            <person name="Carlson A."/>
            <person name="Copeland A."/>
            <person name="Coutinho P.M."/>
            <person name="de Vries R.P."/>
            <person name="Ferreira P."/>
            <person name="Findley K."/>
            <person name="Foster B."/>
            <person name="Gaskell J."/>
            <person name="Glotzer D."/>
            <person name="Gorecki P."/>
            <person name="Heitman J."/>
            <person name="Hesse C."/>
            <person name="Hori C."/>
            <person name="Igarashi K."/>
            <person name="Jurgens J.A."/>
            <person name="Kallen N."/>
            <person name="Kersten P."/>
            <person name="Kohler A."/>
            <person name="Kuees U."/>
            <person name="Kumar T.K.A."/>
            <person name="Kuo A."/>
            <person name="LaButti K."/>
            <person name="Larrondo L.F."/>
            <person name="Lindquist E."/>
            <person name="Ling A."/>
            <person name="Lombard V."/>
            <person name="Lucas S."/>
            <person name="Lundell T."/>
            <person name="Martin R."/>
            <person name="McLaughlin D.J."/>
            <person name="Morgenstern I."/>
            <person name="Morin E."/>
            <person name="Murat C."/>
            <person name="Nagy L.G."/>
            <person name="Nolan M."/>
            <person name="Ohm R.A."/>
            <person name="Patyshakuliyeva A."/>
            <person name="Rokas A."/>
            <person name="Ruiz-Duenas F.J."/>
            <person name="Sabat G."/>
            <person name="Salamov A."/>
            <person name="Samejima M."/>
            <person name="Schmutz J."/>
            <person name="Slot J.C."/>
            <person name="St John F."/>
            <person name="Stenlid J."/>
            <person name="Sun H."/>
            <person name="Sun S."/>
            <person name="Syed K."/>
            <person name="Tsang A."/>
            <person name="Wiebenga A."/>
            <person name="Young D."/>
            <person name="Pisabarro A."/>
            <person name="Eastwood D.C."/>
            <person name="Martin F."/>
            <person name="Cullen D."/>
            <person name="Grigoriev I.V."/>
            <person name="Hibbett D.S."/>
        </authorList>
    </citation>
    <scope>NUCLEOTIDE SEQUENCE [LARGE SCALE GENOMIC DNA]</scope>
    <source>
        <strain evidence="1 2">MD-104</strain>
    </source>
</reference>
<dbReference type="AlphaFoldDB" id="A0A2H3JQT8"/>
<sequence length="54" mass="5823">ANGENCIIMETTLENGYSSTDLSLIPLHAFQVTTRFGYYNGCDGAGADCRSLEC</sequence>
<dbReference type="STRING" id="742152.A0A2H3JQT8"/>
<keyword evidence="2" id="KW-1185">Reference proteome</keyword>
<evidence type="ECO:0000313" key="1">
    <source>
        <dbReference type="EMBL" id="PCH44512.1"/>
    </source>
</evidence>
<name>A0A2H3JQT8_WOLCO</name>